<dbReference type="PRINTS" id="PR00080">
    <property type="entry name" value="SDRFAMILY"/>
</dbReference>
<reference evidence="5 6" key="1">
    <citation type="submission" date="2024-02" db="EMBL/GenBank/DDBJ databases">
        <title>Full genome sequence of Sphingomonas kaistensis.</title>
        <authorList>
            <person name="Poletto B.L."/>
            <person name="Silva G."/>
            <person name="Galante D."/>
            <person name="Campos K.R."/>
            <person name="Santos M.B.N."/>
            <person name="Sacchi C.T."/>
        </authorList>
    </citation>
    <scope>NUCLEOTIDE SEQUENCE [LARGE SCALE GENOMIC DNA]</scope>
    <source>
        <strain evidence="5 6">MA4R</strain>
    </source>
</reference>
<evidence type="ECO:0000256" key="2">
    <source>
        <dbReference type="ARBA" id="ARBA00023002"/>
    </source>
</evidence>
<dbReference type="RefSeq" id="WP_338502289.1">
    <property type="nucleotide sequence ID" value="NZ_CP145607.1"/>
</dbReference>
<dbReference type="InterPro" id="IPR036291">
    <property type="entry name" value="NAD(P)-bd_dom_sf"/>
</dbReference>
<evidence type="ECO:0000256" key="3">
    <source>
        <dbReference type="RuleBase" id="RU000363"/>
    </source>
</evidence>
<dbReference type="SMART" id="SM00822">
    <property type="entry name" value="PKS_KR"/>
    <property type="match status" value="1"/>
</dbReference>
<name>A0ABZ2G284_9SPHN</name>
<organism evidence="5 6">
    <name type="scientific">Sphingomonas kaistensis</name>
    <dbReference type="NCBI Taxonomy" id="298708"/>
    <lineage>
        <taxon>Bacteria</taxon>
        <taxon>Pseudomonadati</taxon>
        <taxon>Pseudomonadota</taxon>
        <taxon>Alphaproteobacteria</taxon>
        <taxon>Sphingomonadales</taxon>
        <taxon>Sphingomonadaceae</taxon>
        <taxon>Sphingomonas</taxon>
    </lineage>
</organism>
<evidence type="ECO:0000259" key="4">
    <source>
        <dbReference type="SMART" id="SM00822"/>
    </source>
</evidence>
<dbReference type="SUPFAM" id="SSF51735">
    <property type="entry name" value="NAD(P)-binding Rossmann-fold domains"/>
    <property type="match status" value="1"/>
</dbReference>
<dbReference type="PROSITE" id="PS00061">
    <property type="entry name" value="ADH_SHORT"/>
    <property type="match status" value="1"/>
</dbReference>
<accession>A0ABZ2G284</accession>
<evidence type="ECO:0000313" key="6">
    <source>
        <dbReference type="Proteomes" id="UP001382935"/>
    </source>
</evidence>
<dbReference type="Gene3D" id="3.40.50.720">
    <property type="entry name" value="NAD(P)-binding Rossmann-like Domain"/>
    <property type="match status" value="1"/>
</dbReference>
<feature type="domain" description="Ketoreductase" evidence="4">
    <location>
        <begin position="2"/>
        <end position="181"/>
    </location>
</feature>
<dbReference type="InterPro" id="IPR002347">
    <property type="entry name" value="SDR_fam"/>
</dbReference>
<keyword evidence="2" id="KW-0560">Oxidoreductase</keyword>
<dbReference type="PANTHER" id="PTHR42901:SF1">
    <property type="entry name" value="ALCOHOL DEHYDROGENASE"/>
    <property type="match status" value="1"/>
</dbReference>
<dbReference type="InterPro" id="IPR020904">
    <property type="entry name" value="Sc_DH/Rdtase_CS"/>
</dbReference>
<dbReference type="PRINTS" id="PR00081">
    <property type="entry name" value="GDHRDH"/>
</dbReference>
<keyword evidence="6" id="KW-1185">Reference proteome</keyword>
<evidence type="ECO:0000313" key="5">
    <source>
        <dbReference type="EMBL" id="WWM69856.1"/>
    </source>
</evidence>
<proteinExistence type="inferred from homology"/>
<comment type="similarity">
    <text evidence="1 3">Belongs to the short-chain dehydrogenases/reductases (SDR) family.</text>
</comment>
<dbReference type="PANTHER" id="PTHR42901">
    <property type="entry name" value="ALCOHOL DEHYDROGENASE"/>
    <property type="match status" value="1"/>
</dbReference>
<dbReference type="InterPro" id="IPR057326">
    <property type="entry name" value="KR_dom"/>
</dbReference>
<dbReference type="Proteomes" id="UP001382935">
    <property type="component" value="Chromosome"/>
</dbReference>
<dbReference type="EMBL" id="CP145607">
    <property type="protein sequence ID" value="WWM69856.1"/>
    <property type="molecule type" value="Genomic_DNA"/>
</dbReference>
<gene>
    <name evidence="5" type="ORF">V6R86_03905</name>
</gene>
<sequence length="247" mass="26262">MKTCLITGATAGIGAASARAFVGAGWRVIGTGRREERLKALQDELGANFLPLSVDMQKVDQVETLARLDGDWSGLDCLINNAGLAPPMSDLQDSEWGDLKTVLDTNVTGLVALTRACLPKLIAAKGLVVNLSSVAGSYPYRGGAVYGATKAFVRQFSLMLRNDLAGTGVRVTSIEPGMAETEFTLVRNGGDQAASDALYAGIEPMTAEDLANTILWVANQPAHLNFNSIELMPTRQNWAGFATNRES</sequence>
<evidence type="ECO:0000256" key="1">
    <source>
        <dbReference type="ARBA" id="ARBA00006484"/>
    </source>
</evidence>
<dbReference type="Pfam" id="PF00106">
    <property type="entry name" value="adh_short"/>
    <property type="match status" value="1"/>
</dbReference>
<protein>
    <submittedName>
        <fullName evidence="5">SDR family NAD(P)-dependent oxidoreductase</fullName>
    </submittedName>
</protein>